<organism evidence="5 6">
    <name type="scientific">Fodinibius salsisoli</name>
    <dbReference type="NCBI Taxonomy" id="2820877"/>
    <lineage>
        <taxon>Bacteria</taxon>
        <taxon>Pseudomonadati</taxon>
        <taxon>Balneolota</taxon>
        <taxon>Balneolia</taxon>
        <taxon>Balneolales</taxon>
        <taxon>Balneolaceae</taxon>
        <taxon>Fodinibius</taxon>
    </lineage>
</organism>
<dbReference type="InterPro" id="IPR001926">
    <property type="entry name" value="TrpB-like_PALP"/>
</dbReference>
<name>A0ABT3PN81_9BACT</name>
<evidence type="ECO:0000259" key="4">
    <source>
        <dbReference type="Pfam" id="PF00291"/>
    </source>
</evidence>
<keyword evidence="6" id="KW-1185">Reference proteome</keyword>
<comment type="cofactor">
    <cofactor evidence="1">
        <name>pyridoxal 5'-phosphate</name>
        <dbReference type="ChEBI" id="CHEBI:597326"/>
    </cofactor>
</comment>
<comment type="caution">
    <text evidence="5">The sequence shown here is derived from an EMBL/GenBank/DDBJ whole genome shotgun (WGS) entry which is preliminary data.</text>
</comment>
<keyword evidence="2" id="KW-0663">Pyridoxal phosphate</keyword>
<dbReference type="PANTHER" id="PTHR48078:SF6">
    <property type="entry name" value="L-THREONINE DEHYDRATASE CATABOLIC TDCB"/>
    <property type="match status" value="1"/>
</dbReference>
<dbReference type="Gene3D" id="3.40.50.1100">
    <property type="match status" value="2"/>
</dbReference>
<dbReference type="Proteomes" id="UP001207918">
    <property type="component" value="Unassembled WGS sequence"/>
</dbReference>
<accession>A0ABT3PN81</accession>
<dbReference type="InterPro" id="IPR050147">
    <property type="entry name" value="Ser/Thr_Dehydratase"/>
</dbReference>
<evidence type="ECO:0000313" key="6">
    <source>
        <dbReference type="Proteomes" id="UP001207918"/>
    </source>
</evidence>
<evidence type="ECO:0000256" key="3">
    <source>
        <dbReference type="ARBA" id="ARBA00023239"/>
    </source>
</evidence>
<dbReference type="Pfam" id="PF00291">
    <property type="entry name" value="PALP"/>
    <property type="match status" value="1"/>
</dbReference>
<keyword evidence="3" id="KW-0456">Lyase</keyword>
<proteinExistence type="predicted"/>
<reference evidence="5 6" key="1">
    <citation type="submission" date="2021-03" db="EMBL/GenBank/DDBJ databases">
        <title>Aliifodinibius sp. nov., a new bacterium isolated from saline soil.</title>
        <authorList>
            <person name="Galisteo C."/>
            <person name="De La Haba R."/>
            <person name="Sanchez-Porro C."/>
            <person name="Ventosa A."/>
        </authorList>
    </citation>
    <scope>NUCLEOTIDE SEQUENCE [LARGE SCALE GENOMIC DNA]</scope>
    <source>
        <strain evidence="5 6">1BSP15-2V2</strain>
    </source>
</reference>
<dbReference type="PANTHER" id="PTHR48078">
    <property type="entry name" value="THREONINE DEHYDRATASE, MITOCHONDRIAL-RELATED"/>
    <property type="match status" value="1"/>
</dbReference>
<feature type="domain" description="Tryptophan synthase beta chain-like PALP" evidence="4">
    <location>
        <begin position="23"/>
        <end position="300"/>
    </location>
</feature>
<dbReference type="CDD" id="cd01562">
    <property type="entry name" value="Thr-dehyd"/>
    <property type="match status" value="1"/>
</dbReference>
<dbReference type="EMBL" id="JAGGJA010000004">
    <property type="protein sequence ID" value="MCW9706614.1"/>
    <property type="molecule type" value="Genomic_DNA"/>
</dbReference>
<evidence type="ECO:0000256" key="1">
    <source>
        <dbReference type="ARBA" id="ARBA00001933"/>
    </source>
</evidence>
<dbReference type="RefSeq" id="WP_265765340.1">
    <property type="nucleotide sequence ID" value="NZ_JAGGJA010000004.1"/>
</dbReference>
<gene>
    <name evidence="5" type="ORF">J6I44_07090</name>
</gene>
<dbReference type="InterPro" id="IPR036052">
    <property type="entry name" value="TrpB-like_PALP_sf"/>
</dbReference>
<evidence type="ECO:0000313" key="5">
    <source>
        <dbReference type="EMBL" id="MCW9706614.1"/>
    </source>
</evidence>
<dbReference type="SUPFAM" id="SSF53686">
    <property type="entry name" value="Tryptophan synthase beta subunit-like PLP-dependent enzymes"/>
    <property type="match status" value="1"/>
</dbReference>
<sequence>MDQQSIPSPREIEQARSKLGDKVRRTPAWEWKSDIIEKLLGEHSRLSLKLELFQYAGSFKPRGALMNMLDLSEEALARGVTAVSAGNHAIAVAYAAESMGTTAKVVMPKTANDFRIQKCKSYGAAVELVDDVHIAFERVKEIEQEEKRAFIHPFEGPLTALGTATVGLELLQDAPDLDAVIVPIGGGGLCGGIAAAVKQINPECKVYGVEPAGADSMSKSLAAGEPVEIEKVETIADSLGAPHAAPYSFGLCQRFVDEVVTITDLQMAQGMKLMFEEVKLAVEPAGASALAAAIGPLSEKVIGKHAGLIVCGTNINPQSFKTILDNRK</sequence>
<protein>
    <submittedName>
        <fullName evidence="5">Threonine/serine dehydratase</fullName>
    </submittedName>
</protein>
<evidence type="ECO:0000256" key="2">
    <source>
        <dbReference type="ARBA" id="ARBA00022898"/>
    </source>
</evidence>